<comment type="caution">
    <text evidence="3">The sequence shown here is derived from an EMBL/GenBank/DDBJ whole genome shotgun (WGS) entry which is preliminary data.</text>
</comment>
<evidence type="ECO:0000256" key="1">
    <source>
        <dbReference type="SAM" id="Phobius"/>
    </source>
</evidence>
<protein>
    <submittedName>
        <fullName evidence="3">Rhodanese-like domain-containing protein</fullName>
    </submittedName>
</protein>
<keyword evidence="1" id="KW-1133">Transmembrane helix</keyword>
<evidence type="ECO:0000259" key="2">
    <source>
        <dbReference type="PROSITE" id="PS50206"/>
    </source>
</evidence>
<gene>
    <name evidence="3" type="ORF">C0029_12240</name>
</gene>
<keyword evidence="1" id="KW-0472">Membrane</keyword>
<dbReference type="SMART" id="SM00450">
    <property type="entry name" value="RHOD"/>
    <property type="match status" value="1"/>
</dbReference>
<evidence type="ECO:0000313" key="4">
    <source>
        <dbReference type="Proteomes" id="UP000235162"/>
    </source>
</evidence>
<proteinExistence type="predicted"/>
<evidence type="ECO:0000313" key="3">
    <source>
        <dbReference type="EMBL" id="PLW85394.1"/>
    </source>
</evidence>
<feature type="transmembrane region" description="Helical" evidence="1">
    <location>
        <begin position="12"/>
        <end position="28"/>
    </location>
</feature>
<dbReference type="AlphaFoldDB" id="A0AAP8SMC5"/>
<dbReference type="EMBL" id="PKUR01000003">
    <property type="protein sequence ID" value="PLW85394.1"/>
    <property type="molecule type" value="Genomic_DNA"/>
</dbReference>
<name>A0AAP8SMC5_9GAMM</name>
<feature type="domain" description="Rhodanese" evidence="2">
    <location>
        <begin position="47"/>
        <end position="137"/>
    </location>
</feature>
<dbReference type="Pfam" id="PF00581">
    <property type="entry name" value="Rhodanese"/>
    <property type="match status" value="1"/>
</dbReference>
<dbReference type="PROSITE" id="PS50206">
    <property type="entry name" value="RHODANESE_3"/>
    <property type="match status" value="1"/>
</dbReference>
<reference evidence="3 4" key="1">
    <citation type="submission" date="2018-01" db="EMBL/GenBank/DDBJ databases">
        <title>The draft genome sequence of Halioglobus japonicus S1-36.</title>
        <authorList>
            <person name="Du Z.-J."/>
            <person name="Shi M.-J."/>
        </authorList>
    </citation>
    <scope>NUCLEOTIDE SEQUENCE [LARGE SCALE GENOMIC DNA]</scope>
    <source>
        <strain evidence="3 4">S1-36</strain>
    </source>
</reference>
<dbReference type="Gene3D" id="3.40.250.10">
    <property type="entry name" value="Rhodanese-like domain"/>
    <property type="match status" value="1"/>
</dbReference>
<sequence length="139" mass="15293">MALFFEFLAQQWLLVAALLAVVIMLFMHETRKSGTSLTPQQAINLVNAEDGVFVDLRDTAEFRAGHIVDAMHVPTTKLMNNTGLLENYRDKPIVLVCKMGQSAGAVGKKLNAEGYAKVNIMTGGMMEWKNLQLPVVNNG</sequence>
<organism evidence="3 4">
    <name type="scientific">Halioglobus japonicus</name>
    <dbReference type="NCBI Taxonomy" id="930805"/>
    <lineage>
        <taxon>Bacteria</taxon>
        <taxon>Pseudomonadati</taxon>
        <taxon>Pseudomonadota</taxon>
        <taxon>Gammaproteobacteria</taxon>
        <taxon>Cellvibrionales</taxon>
        <taxon>Halieaceae</taxon>
        <taxon>Halioglobus</taxon>
    </lineage>
</organism>
<accession>A0AAP8SMC5</accession>
<dbReference type="InterPro" id="IPR001763">
    <property type="entry name" value="Rhodanese-like_dom"/>
</dbReference>
<dbReference type="InterPro" id="IPR050229">
    <property type="entry name" value="GlpE_sulfurtransferase"/>
</dbReference>
<dbReference type="SUPFAM" id="SSF52821">
    <property type="entry name" value="Rhodanese/Cell cycle control phosphatase"/>
    <property type="match status" value="1"/>
</dbReference>
<dbReference type="KEGG" id="hja:BST95_03675"/>
<dbReference type="Proteomes" id="UP000235162">
    <property type="component" value="Unassembled WGS sequence"/>
</dbReference>
<dbReference type="InterPro" id="IPR036873">
    <property type="entry name" value="Rhodanese-like_dom_sf"/>
</dbReference>
<dbReference type="PANTHER" id="PTHR43031:SF18">
    <property type="entry name" value="RHODANESE-RELATED SULFURTRANSFERASES"/>
    <property type="match status" value="1"/>
</dbReference>
<dbReference type="CDD" id="cd00158">
    <property type="entry name" value="RHOD"/>
    <property type="match status" value="1"/>
</dbReference>
<keyword evidence="1" id="KW-0812">Transmembrane</keyword>
<keyword evidence="4" id="KW-1185">Reference proteome</keyword>
<dbReference type="PANTHER" id="PTHR43031">
    <property type="entry name" value="FAD-DEPENDENT OXIDOREDUCTASE"/>
    <property type="match status" value="1"/>
</dbReference>
<dbReference type="RefSeq" id="WP_066057086.1">
    <property type="nucleotide sequence ID" value="NZ_BMYL01000003.1"/>
</dbReference>